<dbReference type="SMART" id="SM00671">
    <property type="entry name" value="SEL1"/>
    <property type="match status" value="3"/>
</dbReference>
<evidence type="ECO:0000256" key="1">
    <source>
        <dbReference type="SAM" id="Coils"/>
    </source>
</evidence>
<dbReference type="EMBL" id="NFEL01000053">
    <property type="protein sequence ID" value="OUA03832.1"/>
    <property type="molecule type" value="Genomic_DNA"/>
</dbReference>
<dbReference type="InterPro" id="IPR049886">
    <property type="entry name" value="CFI_box_CTERM_dom"/>
</dbReference>
<sequence length="842" mass="98487">MVQPNETFDLLSKLLTEKMMRLTPEQKSIRQKYDELYEHVTKQIARKLDASVYEGKTNLMLQLEQLLKRIEFFTRFPKVANTKIVTVYGSAKEAKHFFEQILSPEDVELIRMNTNVPTIIYRDEQMNDIHSLNTLGNMETLEVDDYKEANTDLYKKNVDIRRLIQLYQLATTDTIHNTTFVYLPKFSLKEQEMYSLLHQLGESAIIFIDEKGMWKREVQTLLKYRQVKEIHLLASTTELDEVQQFATQIADCIVVHAYEDDMYEWFETMDTPSYNTAFEELINEHIMMYSTSIEALLQQQNRLIQNMRKDILNTSDEEAAELLRTLSNKLKKDNKDVKNNHETLMQDIQTVMDLAKQLDSLIRSQTNVKHSMVTKTTPYITKHMVSLILSLIDNDDLTNARRYIVNLEKLGFCYIRAFDIYIKSIKGSAISAAELDYIKRNGLQQEISRIQLKLWTQLQMDLDILHNLQDLYGKSYDPNVLYELGLAYECTNEVKKAQDYYWRAANLGQFEAAKRLINYVDKNNIRDMEKLADLMIPEANYYVGMYYLHKDRGYKKAVAALKMAAAYEHMGAIKELSKLEYINYVKVRKKDADKAANMLDSLIFLHQYLLDNGEGDEDISERLGKLFYWNKYFRKAEPLLERCNTAEAQFLCGKIYQYGNDYAQDLPKAKIFFERAKELGHPYANNEYRKVEGWIQSNQSKERYSATRSYASTSYTSSSSSSSKKGCFLTTATCVALDKPDNCEEIMAYKAYRDNNLAKDGDGEQLIIEYYRIAPLLVETIDAKPNAKEIYVYLYNKYIKVGYAYLQQKDMRQAKKTYIDMVRELCEKYDIEPLIKDEEIQL</sequence>
<dbReference type="InterPro" id="IPR006597">
    <property type="entry name" value="Sel1-like"/>
</dbReference>
<dbReference type="InterPro" id="IPR011990">
    <property type="entry name" value="TPR-like_helical_dom_sf"/>
</dbReference>
<comment type="caution">
    <text evidence="2">The sequence shown here is derived from an EMBL/GenBank/DDBJ whole genome shotgun (WGS) entry which is preliminary data.</text>
</comment>
<dbReference type="AlphaFoldDB" id="A0A243GB80"/>
<dbReference type="Gene3D" id="1.25.40.10">
    <property type="entry name" value="Tetratricopeptide repeat domain"/>
    <property type="match status" value="1"/>
</dbReference>
<evidence type="ECO:0000313" key="2">
    <source>
        <dbReference type="EMBL" id="OUA03832.1"/>
    </source>
</evidence>
<accession>A0A243GB80</accession>
<evidence type="ECO:0000313" key="3">
    <source>
        <dbReference type="Proteomes" id="UP000195030"/>
    </source>
</evidence>
<dbReference type="NCBIfam" id="NF041770">
    <property type="entry name" value="CFI_box_CTERM"/>
    <property type="match status" value="1"/>
</dbReference>
<feature type="coiled-coil region" evidence="1">
    <location>
        <begin position="297"/>
        <end position="347"/>
    </location>
</feature>
<organism evidence="2 3">
    <name type="scientific">Bacillus thuringiensis subsp. finitimus</name>
    <dbReference type="NCBI Taxonomy" id="29337"/>
    <lineage>
        <taxon>Bacteria</taxon>
        <taxon>Bacillati</taxon>
        <taxon>Bacillota</taxon>
        <taxon>Bacilli</taxon>
        <taxon>Bacillales</taxon>
        <taxon>Bacillaceae</taxon>
        <taxon>Bacillus</taxon>
        <taxon>Bacillus cereus group</taxon>
    </lineage>
</organism>
<proteinExistence type="predicted"/>
<name>A0A243GB80_BACTF</name>
<reference evidence="2 3" key="1">
    <citation type="submission" date="2016-10" db="EMBL/GenBank/DDBJ databases">
        <title>Comparative genomics of Bacillus thuringiensis reveals a path to pathogens against multiple invertebrate hosts.</title>
        <authorList>
            <person name="Zheng J."/>
            <person name="Gao Q."/>
            <person name="Liu H."/>
            <person name="Peng D."/>
            <person name="Ruan L."/>
            <person name="Sun M."/>
        </authorList>
    </citation>
    <scope>NUCLEOTIDE SEQUENCE [LARGE SCALE GENOMIC DNA]</scope>
    <source>
        <strain evidence="2">CTC</strain>
    </source>
</reference>
<dbReference type="Proteomes" id="UP000195030">
    <property type="component" value="Unassembled WGS sequence"/>
</dbReference>
<dbReference type="SUPFAM" id="SSF81901">
    <property type="entry name" value="HCP-like"/>
    <property type="match status" value="1"/>
</dbReference>
<protein>
    <recommendedName>
        <fullName evidence="4">Sel1 repeat family protein</fullName>
    </recommendedName>
</protein>
<keyword evidence="1" id="KW-0175">Coiled coil</keyword>
<evidence type="ECO:0008006" key="4">
    <source>
        <dbReference type="Google" id="ProtNLM"/>
    </source>
</evidence>
<dbReference type="RefSeq" id="WP_060629746.1">
    <property type="nucleotide sequence ID" value="NZ_NFEL01000053.1"/>
</dbReference>
<gene>
    <name evidence="2" type="ORF">BK772_28480</name>
</gene>